<dbReference type="PANTHER" id="PTHR48034">
    <property type="entry name" value="TRANSFORMER-2 SEX-DETERMINING PROTEIN-RELATED"/>
    <property type="match status" value="1"/>
</dbReference>
<dbReference type="InterPro" id="IPR050441">
    <property type="entry name" value="RBM"/>
</dbReference>
<feature type="domain" description="RRM" evidence="3">
    <location>
        <begin position="148"/>
        <end position="225"/>
    </location>
</feature>
<gene>
    <name evidence="4" type="ORF">CAUS1442_LOCUS7402</name>
</gene>
<dbReference type="SUPFAM" id="SSF54928">
    <property type="entry name" value="RNA-binding domain, RBD"/>
    <property type="match status" value="1"/>
</dbReference>
<dbReference type="EMBL" id="HBEF01011760">
    <property type="protein sequence ID" value="CAD8335297.1"/>
    <property type="molecule type" value="Transcribed_RNA"/>
</dbReference>
<dbReference type="Gene3D" id="3.30.70.330">
    <property type="match status" value="1"/>
</dbReference>
<keyword evidence="2" id="KW-0732">Signal</keyword>
<evidence type="ECO:0000313" key="4">
    <source>
        <dbReference type="EMBL" id="CAD8335297.1"/>
    </source>
</evidence>
<reference evidence="4" key="1">
    <citation type="submission" date="2021-01" db="EMBL/GenBank/DDBJ databases">
        <authorList>
            <person name="Corre E."/>
            <person name="Pelletier E."/>
            <person name="Niang G."/>
            <person name="Scheremetjew M."/>
            <person name="Finn R."/>
            <person name="Kale V."/>
            <person name="Holt S."/>
            <person name="Cochrane G."/>
            <person name="Meng A."/>
            <person name="Brown T."/>
            <person name="Cohen L."/>
        </authorList>
    </citation>
    <scope>NUCLEOTIDE SEQUENCE</scope>
    <source>
        <strain evidence="4">CCMP3328</strain>
    </source>
</reference>
<dbReference type="SMART" id="SM00360">
    <property type="entry name" value="RRM"/>
    <property type="match status" value="1"/>
</dbReference>
<feature type="chain" id="PRO_5030621570" description="RRM domain-containing protein" evidence="2">
    <location>
        <begin position="25"/>
        <end position="225"/>
    </location>
</feature>
<dbReference type="PROSITE" id="PS50102">
    <property type="entry name" value="RRM"/>
    <property type="match status" value="1"/>
</dbReference>
<dbReference type="NCBIfam" id="TIGR02098">
    <property type="entry name" value="MJ0042_CXXC"/>
    <property type="match status" value="1"/>
</dbReference>
<dbReference type="InterPro" id="IPR011723">
    <property type="entry name" value="Znf/thioredoxin_put"/>
</dbReference>
<feature type="signal peptide" evidence="2">
    <location>
        <begin position="1"/>
        <end position="24"/>
    </location>
</feature>
<evidence type="ECO:0000256" key="1">
    <source>
        <dbReference type="PROSITE-ProRule" id="PRU00176"/>
    </source>
</evidence>
<evidence type="ECO:0000259" key="3">
    <source>
        <dbReference type="PROSITE" id="PS50102"/>
    </source>
</evidence>
<sequence>MFKHTAIAAVLLAVCGFGAPPCAAFVTHRNVVGTTLRMADASETPAPAPAANTDATTQSKYGVSIDMPSTYARCGRCDTSFALAPDDLGNGRGRRLECSVCGHTWYQSKDRLSNMNGGFEIIDLPETDLQRIANNIEEGRSPKFVGEMKLYVGNIAFTCTEQDMQEAFSEAGDVGEVSLVRDDEGRNRGFGFITMRTKEGGEKAIELLDGASVNGRNIAVRPSNN</sequence>
<organism evidence="4">
    <name type="scientific">Craspedostauros australis</name>
    <dbReference type="NCBI Taxonomy" id="1486917"/>
    <lineage>
        <taxon>Eukaryota</taxon>
        <taxon>Sar</taxon>
        <taxon>Stramenopiles</taxon>
        <taxon>Ochrophyta</taxon>
        <taxon>Bacillariophyta</taxon>
        <taxon>Bacillariophyceae</taxon>
        <taxon>Bacillariophycidae</taxon>
        <taxon>Naviculales</taxon>
        <taxon>Naviculaceae</taxon>
        <taxon>Craspedostauros</taxon>
    </lineage>
</organism>
<evidence type="ECO:0000256" key="2">
    <source>
        <dbReference type="SAM" id="SignalP"/>
    </source>
</evidence>
<accession>A0A7R9WVI4</accession>
<dbReference type="Pfam" id="PF00076">
    <property type="entry name" value="RRM_1"/>
    <property type="match status" value="1"/>
</dbReference>
<dbReference type="AlphaFoldDB" id="A0A7R9WVI4"/>
<proteinExistence type="predicted"/>
<protein>
    <recommendedName>
        <fullName evidence="3">RRM domain-containing protein</fullName>
    </recommendedName>
</protein>
<dbReference type="InterPro" id="IPR000504">
    <property type="entry name" value="RRM_dom"/>
</dbReference>
<dbReference type="InterPro" id="IPR012677">
    <property type="entry name" value="Nucleotide-bd_a/b_plait_sf"/>
</dbReference>
<dbReference type="InterPro" id="IPR035979">
    <property type="entry name" value="RBD_domain_sf"/>
</dbReference>
<keyword evidence="1" id="KW-0694">RNA-binding</keyword>
<dbReference type="GO" id="GO:0003723">
    <property type="term" value="F:RNA binding"/>
    <property type="evidence" value="ECO:0007669"/>
    <property type="project" value="UniProtKB-UniRule"/>
</dbReference>
<name>A0A7R9WVI4_9STRA</name>